<gene>
    <name evidence="1" type="ORF">ELAC_0187</name>
</gene>
<name>A0A0H5DNW5_9BACT</name>
<evidence type="ECO:0000313" key="1">
    <source>
        <dbReference type="EMBL" id="CRX37548.1"/>
    </source>
</evidence>
<dbReference type="EMBL" id="CWGJ01000001">
    <property type="protein sequence ID" value="CRX37548.1"/>
    <property type="molecule type" value="Genomic_DNA"/>
</dbReference>
<dbReference type="Proteomes" id="UP000220251">
    <property type="component" value="Unassembled WGS sequence"/>
</dbReference>
<organism evidence="1 2">
    <name type="scientific">Estrella lausannensis</name>
    <dbReference type="NCBI Taxonomy" id="483423"/>
    <lineage>
        <taxon>Bacteria</taxon>
        <taxon>Pseudomonadati</taxon>
        <taxon>Chlamydiota</taxon>
        <taxon>Chlamydiia</taxon>
        <taxon>Parachlamydiales</taxon>
        <taxon>Candidatus Criblamydiaceae</taxon>
        <taxon>Estrella</taxon>
    </lineage>
</organism>
<dbReference type="RefSeq" id="WP_098037398.1">
    <property type="nucleotide sequence ID" value="NZ_CWGJ01000001.1"/>
</dbReference>
<proteinExistence type="predicted"/>
<sequence>MMNIPNNPMAYNGVYYAESMTKDKSVNPVAICPLVKGRSIQWGDTSQGTAKKIAEIQLFGDNGESQAVGAKNNDNTLPSKIVVTTSDDEMVVLTKMTLDVYNRFVRHRVAGSPDFKSDDEVQAYFMNTNFDAYDDGNLGLR</sequence>
<keyword evidence="2" id="KW-1185">Reference proteome</keyword>
<protein>
    <submittedName>
        <fullName evidence="1">Uncharacterized protein</fullName>
    </submittedName>
</protein>
<dbReference type="AlphaFoldDB" id="A0A0H5DNW5"/>
<reference evidence="2" key="1">
    <citation type="submission" date="2015-06" db="EMBL/GenBank/DDBJ databases">
        <authorList>
            <person name="Bertelli C."/>
        </authorList>
    </citation>
    <scope>NUCLEOTIDE SEQUENCE [LARGE SCALE GENOMIC DNA]</scope>
    <source>
        <strain evidence="2">CRIB-30</strain>
    </source>
</reference>
<evidence type="ECO:0000313" key="2">
    <source>
        <dbReference type="Proteomes" id="UP000220251"/>
    </source>
</evidence>
<accession>A0A0H5DNW5</accession>
<dbReference type="OrthoDB" id="22592at2"/>